<dbReference type="InterPro" id="IPR036278">
    <property type="entry name" value="Sialidase_sf"/>
</dbReference>
<dbReference type="RefSeq" id="WP_139606742.1">
    <property type="nucleotide sequence ID" value="NZ_VDCQ01000074.1"/>
</dbReference>
<dbReference type="AlphaFoldDB" id="A0A5C4T0Q0"/>
<dbReference type="Pfam" id="PF13088">
    <property type="entry name" value="BNR_2"/>
    <property type="match status" value="1"/>
</dbReference>
<dbReference type="PANTHER" id="PTHR43752:SF2">
    <property type="entry name" value="BNR_ASP-BOX REPEAT FAMILY PROTEIN"/>
    <property type="match status" value="1"/>
</dbReference>
<dbReference type="EMBL" id="VDCQ01000074">
    <property type="protein sequence ID" value="TNJ61529.1"/>
    <property type="molecule type" value="Genomic_DNA"/>
</dbReference>
<keyword evidence="3" id="KW-1185">Reference proteome</keyword>
<evidence type="ECO:0000313" key="2">
    <source>
        <dbReference type="EMBL" id="TNJ61529.1"/>
    </source>
</evidence>
<proteinExistence type="predicted"/>
<organism evidence="2 3">
    <name type="scientific">Paenibacillus hemerocallicola</name>
    <dbReference type="NCBI Taxonomy" id="1172614"/>
    <lineage>
        <taxon>Bacteria</taxon>
        <taxon>Bacillati</taxon>
        <taxon>Bacillota</taxon>
        <taxon>Bacilli</taxon>
        <taxon>Bacillales</taxon>
        <taxon>Paenibacillaceae</taxon>
        <taxon>Paenibacillus</taxon>
    </lineage>
</organism>
<reference evidence="2 3" key="1">
    <citation type="submission" date="2019-05" db="EMBL/GenBank/DDBJ databases">
        <title>We sequenced the genome of Paenibacillus hemerocallicola KCTC 33185 for further insight into its adaptation and study the phylogeny of Paenibacillus.</title>
        <authorList>
            <person name="Narsing Rao M.P."/>
        </authorList>
    </citation>
    <scope>NUCLEOTIDE SEQUENCE [LARGE SCALE GENOMIC DNA]</scope>
    <source>
        <strain evidence="2 3">KCTC 33185</strain>
    </source>
</reference>
<evidence type="ECO:0000259" key="1">
    <source>
        <dbReference type="Pfam" id="PF13088"/>
    </source>
</evidence>
<gene>
    <name evidence="2" type="ORF">FE784_34195</name>
</gene>
<accession>A0A5C4T0Q0</accession>
<name>A0A5C4T0Q0_9BACL</name>
<dbReference type="CDD" id="cd15482">
    <property type="entry name" value="Sialidase_non-viral"/>
    <property type="match status" value="1"/>
</dbReference>
<dbReference type="SUPFAM" id="SSF50939">
    <property type="entry name" value="Sialidases"/>
    <property type="match status" value="1"/>
</dbReference>
<comment type="caution">
    <text evidence="2">The sequence shown here is derived from an EMBL/GenBank/DDBJ whole genome shotgun (WGS) entry which is preliminary data.</text>
</comment>
<dbReference type="Gene3D" id="2.120.10.10">
    <property type="match status" value="1"/>
</dbReference>
<dbReference type="OrthoDB" id="177453at2"/>
<evidence type="ECO:0000313" key="3">
    <source>
        <dbReference type="Proteomes" id="UP000307943"/>
    </source>
</evidence>
<protein>
    <recommendedName>
        <fullName evidence="1">Sialidase domain-containing protein</fullName>
    </recommendedName>
</protein>
<dbReference type="Proteomes" id="UP000307943">
    <property type="component" value="Unassembled WGS sequence"/>
</dbReference>
<feature type="domain" description="Sialidase" evidence="1">
    <location>
        <begin position="46"/>
        <end position="354"/>
    </location>
</feature>
<dbReference type="PANTHER" id="PTHR43752">
    <property type="entry name" value="BNR/ASP-BOX REPEAT FAMILY PROTEIN"/>
    <property type="match status" value="1"/>
</dbReference>
<sequence>MTTIVNSLNERKRAKLHVETVTIFKPGADGQWSYSHHPHLASYNGRYYAIWSSGKVNEDDVGQRLMISSSDDFVRWSEPCPLVDSTPGIYADAVLTAAGFHQYGDELVAYCGQYEYKAEHLENGSRKDGDRGHMNTSLYAVSTKDGSRWSAPIPLHVPIIPNHGPQRTRSGRLIISGNIMFPYTDDPTGLSGWTRAGIYPPEAESSIVDDSESFWRVKEMKGWPAGLCEGSFYETADGMIHMMLRSGAGRLWVTRSGDDGMTWTEPEPTPFTDNNSKFHFGTLPDGRIYYVGTPDPLPRGRRNPLVLSLSEDGFRFDRHFILKDESCERQFPGMYKGGDYGYPHTLVHGGFLHVIYSVCKEGVSALRVPIETI</sequence>
<dbReference type="InterPro" id="IPR011040">
    <property type="entry name" value="Sialidase"/>
</dbReference>